<evidence type="ECO:0000313" key="2">
    <source>
        <dbReference type="Proteomes" id="UP000266861"/>
    </source>
</evidence>
<dbReference type="Proteomes" id="UP000266861">
    <property type="component" value="Unassembled WGS sequence"/>
</dbReference>
<dbReference type="AlphaFoldDB" id="A0A397G1K5"/>
<proteinExistence type="predicted"/>
<dbReference type="EMBL" id="PQFF01000563">
    <property type="protein sequence ID" value="RHZ44912.1"/>
    <property type="molecule type" value="Genomic_DNA"/>
</dbReference>
<keyword evidence="2" id="KW-1185">Reference proteome</keyword>
<reference evidence="1 2" key="1">
    <citation type="submission" date="2018-08" db="EMBL/GenBank/DDBJ databases">
        <title>Genome and evolution of the arbuscular mycorrhizal fungus Diversispora epigaea (formerly Glomus versiforme) and its bacterial endosymbionts.</title>
        <authorList>
            <person name="Sun X."/>
            <person name="Fei Z."/>
            <person name="Harrison M."/>
        </authorList>
    </citation>
    <scope>NUCLEOTIDE SEQUENCE [LARGE SCALE GENOMIC DNA]</scope>
    <source>
        <strain evidence="1 2">IT104</strain>
    </source>
</reference>
<organism evidence="1 2">
    <name type="scientific">Diversispora epigaea</name>
    <dbReference type="NCBI Taxonomy" id="1348612"/>
    <lineage>
        <taxon>Eukaryota</taxon>
        <taxon>Fungi</taxon>
        <taxon>Fungi incertae sedis</taxon>
        <taxon>Mucoromycota</taxon>
        <taxon>Glomeromycotina</taxon>
        <taxon>Glomeromycetes</taxon>
        <taxon>Diversisporales</taxon>
        <taxon>Diversisporaceae</taxon>
        <taxon>Diversispora</taxon>
    </lineage>
</organism>
<accession>A0A397G1K5</accession>
<gene>
    <name evidence="1" type="ORF">Glove_707g29</name>
</gene>
<sequence length="83" mass="8732">MGLTKLTGQANGVYGIDGVDSNNPISLVQVDKVQLDFKSDQAGPLTTLFNLEKSRILLTLTGFGSGLAVKPDQNGPLRTLSDA</sequence>
<name>A0A397G1K5_9GLOM</name>
<protein>
    <submittedName>
        <fullName evidence="1">Uncharacterized protein</fullName>
    </submittedName>
</protein>
<evidence type="ECO:0000313" key="1">
    <source>
        <dbReference type="EMBL" id="RHZ44912.1"/>
    </source>
</evidence>
<comment type="caution">
    <text evidence="1">The sequence shown here is derived from an EMBL/GenBank/DDBJ whole genome shotgun (WGS) entry which is preliminary data.</text>
</comment>